<proteinExistence type="predicted"/>
<reference evidence="4" key="1">
    <citation type="submission" date="2020-11" db="EMBL/GenBank/DDBJ databases">
        <authorList>
            <person name="Tran Van P."/>
        </authorList>
    </citation>
    <scope>NUCLEOTIDE SEQUENCE</scope>
</reference>
<dbReference type="Proteomes" id="UP000677054">
    <property type="component" value="Unassembled WGS sequence"/>
</dbReference>
<keyword evidence="5" id="KW-1185">Reference proteome</keyword>
<evidence type="ECO:0000259" key="3">
    <source>
        <dbReference type="PROSITE" id="PS51135"/>
    </source>
</evidence>
<evidence type="ECO:0000256" key="2">
    <source>
        <dbReference type="PROSITE-ProRule" id="PRU00447"/>
    </source>
</evidence>
<evidence type="ECO:0000313" key="4">
    <source>
        <dbReference type="EMBL" id="CAD7243913.1"/>
    </source>
</evidence>
<accession>A0A7R8X4K0</accession>
<dbReference type="InterPro" id="IPR003508">
    <property type="entry name" value="CIDE-N_dom"/>
</dbReference>
<feature type="domain" description="CIDE-N" evidence="3">
    <location>
        <begin position="74"/>
        <end position="152"/>
    </location>
</feature>
<dbReference type="PANTHER" id="PTHR12306">
    <property type="entry name" value="CELL DEATH ACTIVATOR CIDE"/>
    <property type="match status" value="1"/>
</dbReference>
<sequence length="264" mass="29801">FDDDLLIATLEEDAAVTVEDLAQKLNLTHFSIHCRWDVQTGNDRKQWLGKVSKLGNALRTGEAKRLQGQLYGMERKPMKLWDGKRDSRKGIVVSTLQELLIRGKEKLGISESIKVQIVLEADGTHVETEEYFQSLPSQTVLLMLRPGEVWEPVLGSADLIIQGDVVDAVDGGSHLRLIDLINDIHRSPEKLHLLPTYQLQDLADLEEQLLPICEGKALNEWRVIRDAAQRILEERERTINALDLLDLYDRATGGKRKHSPDSSS</sequence>
<dbReference type="SMART" id="SM00266">
    <property type="entry name" value="CAD"/>
    <property type="match status" value="1"/>
</dbReference>
<dbReference type="EMBL" id="CAJPEV010000523">
    <property type="protein sequence ID" value="CAG0886114.1"/>
    <property type="molecule type" value="Genomic_DNA"/>
</dbReference>
<dbReference type="Gene3D" id="3.10.20.10">
    <property type="match status" value="1"/>
</dbReference>
<evidence type="ECO:0000313" key="5">
    <source>
        <dbReference type="Proteomes" id="UP000677054"/>
    </source>
</evidence>
<dbReference type="SUPFAM" id="SSF54277">
    <property type="entry name" value="CAD &amp; PB1 domains"/>
    <property type="match status" value="1"/>
</dbReference>
<dbReference type="GO" id="GO:0006915">
    <property type="term" value="P:apoptotic process"/>
    <property type="evidence" value="ECO:0007669"/>
    <property type="project" value="UniProtKB-UniRule"/>
</dbReference>
<name>A0A7R8X4K0_9CRUS</name>
<dbReference type="PROSITE" id="PS51135">
    <property type="entry name" value="CIDE_N"/>
    <property type="match status" value="1"/>
</dbReference>
<feature type="non-terminal residue" evidence="4">
    <location>
        <position position="1"/>
    </location>
</feature>
<dbReference type="Pfam" id="PF02017">
    <property type="entry name" value="CIDE-N"/>
    <property type="match status" value="1"/>
</dbReference>
<keyword evidence="1 2" id="KW-0053">Apoptosis</keyword>
<dbReference type="AlphaFoldDB" id="A0A7R8X4K0"/>
<dbReference type="GO" id="GO:0042981">
    <property type="term" value="P:regulation of apoptotic process"/>
    <property type="evidence" value="ECO:0007669"/>
    <property type="project" value="TreeGrafter"/>
</dbReference>
<dbReference type="EMBL" id="LR900040">
    <property type="protein sequence ID" value="CAD7243913.1"/>
    <property type="molecule type" value="Genomic_DNA"/>
</dbReference>
<gene>
    <name evidence="4" type="ORF">DSTB1V02_LOCUS3820</name>
</gene>
<dbReference type="OrthoDB" id="6475906at2759"/>
<evidence type="ECO:0000256" key="1">
    <source>
        <dbReference type="ARBA" id="ARBA00022703"/>
    </source>
</evidence>
<dbReference type="PANTHER" id="PTHR12306:SF22">
    <property type="entry name" value="DNAATION FACTOR-RELATED PROTEIN 2, ISOFORM B"/>
    <property type="match status" value="1"/>
</dbReference>
<organism evidence="4">
    <name type="scientific">Darwinula stevensoni</name>
    <dbReference type="NCBI Taxonomy" id="69355"/>
    <lineage>
        <taxon>Eukaryota</taxon>
        <taxon>Metazoa</taxon>
        <taxon>Ecdysozoa</taxon>
        <taxon>Arthropoda</taxon>
        <taxon>Crustacea</taxon>
        <taxon>Oligostraca</taxon>
        <taxon>Ostracoda</taxon>
        <taxon>Podocopa</taxon>
        <taxon>Podocopida</taxon>
        <taxon>Darwinulocopina</taxon>
        <taxon>Darwinuloidea</taxon>
        <taxon>Darwinulidae</taxon>
        <taxon>Darwinula</taxon>
    </lineage>
</organism>
<protein>
    <recommendedName>
        <fullName evidence="3">CIDE-N domain-containing protein</fullName>
    </recommendedName>
</protein>